<sequence length="92" mass="9741">MNGTNQRLEQLAARARSAPPAVPEELPYGFVTRVLVASTETPDSSALWARFSLGALPVAAVATAACLWWSAGAMSSDAHDLAQVFIQTPLFP</sequence>
<reference evidence="2 3" key="1">
    <citation type="submission" date="2020-08" db="EMBL/GenBank/DDBJ databases">
        <title>Genomic Encyclopedia of Type Strains, Phase IV (KMG-IV): sequencing the most valuable type-strain genomes for metagenomic binning, comparative biology and taxonomic classification.</title>
        <authorList>
            <person name="Goeker M."/>
        </authorList>
    </citation>
    <scope>NUCLEOTIDE SEQUENCE [LARGE SCALE GENOMIC DNA]</scope>
    <source>
        <strain evidence="2 3">DSM 12252</strain>
    </source>
</reference>
<dbReference type="RefSeq" id="WP_184343913.1">
    <property type="nucleotide sequence ID" value="NZ_JACHIG010000015.1"/>
</dbReference>
<keyword evidence="1" id="KW-1133">Transmembrane helix</keyword>
<name>A0A7W8DMQ2_9BACT</name>
<evidence type="ECO:0000313" key="3">
    <source>
        <dbReference type="Proteomes" id="UP000590740"/>
    </source>
</evidence>
<accession>A0A7W8DMQ2</accession>
<keyword evidence="3" id="KW-1185">Reference proteome</keyword>
<proteinExistence type="predicted"/>
<dbReference type="EMBL" id="JACHIG010000015">
    <property type="protein sequence ID" value="MBB5035285.1"/>
    <property type="molecule type" value="Genomic_DNA"/>
</dbReference>
<evidence type="ECO:0000256" key="1">
    <source>
        <dbReference type="SAM" id="Phobius"/>
    </source>
</evidence>
<organism evidence="2 3">
    <name type="scientific">Prosthecobacter vanneervenii</name>
    <dbReference type="NCBI Taxonomy" id="48466"/>
    <lineage>
        <taxon>Bacteria</taxon>
        <taxon>Pseudomonadati</taxon>
        <taxon>Verrucomicrobiota</taxon>
        <taxon>Verrucomicrobiia</taxon>
        <taxon>Verrucomicrobiales</taxon>
        <taxon>Verrucomicrobiaceae</taxon>
        <taxon>Prosthecobacter</taxon>
    </lineage>
</organism>
<dbReference type="AlphaFoldDB" id="A0A7W8DMQ2"/>
<feature type="transmembrane region" description="Helical" evidence="1">
    <location>
        <begin position="47"/>
        <end position="69"/>
    </location>
</feature>
<keyword evidence="1" id="KW-0472">Membrane</keyword>
<keyword evidence="1" id="KW-0812">Transmembrane</keyword>
<evidence type="ECO:0000313" key="2">
    <source>
        <dbReference type="EMBL" id="MBB5035285.1"/>
    </source>
</evidence>
<comment type="caution">
    <text evidence="2">The sequence shown here is derived from an EMBL/GenBank/DDBJ whole genome shotgun (WGS) entry which is preliminary data.</text>
</comment>
<dbReference type="Proteomes" id="UP000590740">
    <property type="component" value="Unassembled WGS sequence"/>
</dbReference>
<gene>
    <name evidence="2" type="ORF">HNQ65_004895</name>
</gene>
<protein>
    <submittedName>
        <fullName evidence="2">Uncharacterized protein</fullName>
    </submittedName>
</protein>